<keyword evidence="17" id="KW-1185">Reference proteome</keyword>
<dbReference type="GO" id="GO:0000724">
    <property type="term" value="P:double-strand break repair via homologous recombination"/>
    <property type="evidence" value="ECO:0007669"/>
    <property type="project" value="UniProtKB-UniRule"/>
</dbReference>
<keyword evidence="8 14" id="KW-0269">Exonuclease</keyword>
<feature type="binding site" evidence="14">
    <location>
        <position position="800"/>
    </location>
    <ligand>
        <name>[4Fe-4S] cluster</name>
        <dbReference type="ChEBI" id="CHEBI:49883"/>
    </ligand>
</feature>
<dbReference type="GO" id="GO:0003690">
    <property type="term" value="F:double-stranded DNA binding"/>
    <property type="evidence" value="ECO:0007669"/>
    <property type="project" value="UniProtKB-UniRule"/>
</dbReference>
<dbReference type="Pfam" id="PF13361">
    <property type="entry name" value="UvrD_C"/>
    <property type="match status" value="1"/>
</dbReference>
<accession>A0A1H0UNL3</accession>
<evidence type="ECO:0000256" key="11">
    <source>
        <dbReference type="ARBA" id="ARBA00023014"/>
    </source>
</evidence>
<keyword evidence="13 14" id="KW-0234">DNA repair</keyword>
<sequence length="1164" mass="134350">MTLQFIIGRAGTGKTTACLNQIREKLTQNPVGDPIVYLVPDQMTFQSEYDLINTPGLGGMMRAQVFSFTRLAWRVLQETGGMSRYHLNNVGMNMIIRKIVEQRKQELKVFSKAADKNGFITQLEEMVAEFKRYCVTPELIEDKSYFLDSENQVVLADKLHDLQLIYQELELHLFQKYVDSEDYLRLLAEKIRDSSYLRDADVLIDGFHSYTPIELEVVGELTKYCRTVTIALTVDRCYDEQPPDDLSLFRMTGNTYQSIVNLAKEHMVYLERPIILSETKRFDSAPALKHLEKFYDFRPTVPFNGDTTVTIGQAVNRRAEIEGISRRILKLVREEKYRYRDIAVLVRNASDYHELIQTIFADYNLPFFIDQKRSMLNHPLIEFIRSSLEVLGGNWRYESVFRCVKTDLLYPLDESIDTLREEMDQLENYVLEYGIQGYKWTSKERWGYRKIRALEGEDLPQTDREKEMEDSINRLRSMIVTPLLNLQKRFAKAKTGRELCEALYLYLNELQIPEKMERLRSGAEEEGKLSEAREHDQVWNAVLELMDQFVEVMSEEKVSIKLFTNMLETGMENMQFALVPPAMDQILVASLERSRFSNIKCTFIIGANDGVLPARPNEEGVFSQHDREKLIHSGLKVAPLNREVLLDENFLIYGALTSCSDQLYMSYPLANDEGKSLQASIIIKRLKQILPSINEEFLVNEPSELSPSKQLDYIVNPSVTLSYLTSQLQVWIRAYPIEDLWWDSYNYLMNDDAWNERSKKVLGSLFYRNKTKKLPIETTRELFGESIQGSVSRMETFQGCPFSHFANYGLKLKERQIFKLEAPDIGQLFHAALKHISDTLRHRNIDWRDLTIELCEQLSVEAVELLAPKLQREILLSSNRFYYIKHKLQKVISRASRILSEHAKTSGFSPVGLEIDFGKNGPLPSIPFELNNGFKMELVGRIDRVDKAESSKGLLLRVIDYKSSQKSLNLTEVYYGLALQMITYLDVIISHSKEWIGTSATPAGVLYFHVHDPMINSKSAVITEDTIEDEIFKSFKMKGLLLGDEESVRLMDQGLESGYSKVVSAAIKKDGSFYSNSSIASEEELTYLKKHVRKVFKQIGNNITDGVIDIAPYKMKDKTPCTFCSFKTVCQFDQSIEENEYRVIQNEKKETILEKIRKEAGIYE</sequence>
<keyword evidence="2 14" id="KW-0540">Nuclease</keyword>
<protein>
    <recommendedName>
        <fullName evidence="14">ATP-dependent helicase/deoxyribonuclease subunit B</fullName>
        <ecNumber evidence="14">3.1.-.-</ecNumber>
    </recommendedName>
    <alternativeName>
        <fullName evidence="14">ATP-dependent helicase/nuclease subunit AddB</fullName>
    </alternativeName>
</protein>
<dbReference type="Gene3D" id="3.90.320.10">
    <property type="match status" value="1"/>
</dbReference>
<evidence type="ECO:0000256" key="13">
    <source>
        <dbReference type="ARBA" id="ARBA00023204"/>
    </source>
</evidence>
<dbReference type="GO" id="GO:0004386">
    <property type="term" value="F:helicase activity"/>
    <property type="evidence" value="ECO:0007669"/>
    <property type="project" value="UniProtKB-KW"/>
</dbReference>
<feature type="binding site" evidence="14">
    <location>
        <position position="1124"/>
    </location>
    <ligand>
        <name>[4Fe-4S] cluster</name>
        <dbReference type="ChEBI" id="CHEBI:49883"/>
    </ligand>
</feature>
<evidence type="ECO:0000313" key="16">
    <source>
        <dbReference type="EMBL" id="SDP67558.1"/>
    </source>
</evidence>
<dbReference type="STRING" id="930152.SAMN05216565_10543"/>
<proteinExistence type="inferred from homology"/>
<dbReference type="EC" id="3.1.-.-" evidence="14"/>
<feature type="binding site" evidence="14">
    <location>
        <position position="1121"/>
    </location>
    <ligand>
        <name>[4Fe-4S] cluster</name>
        <dbReference type="ChEBI" id="CHEBI:49883"/>
    </ligand>
</feature>
<comment type="miscellaneous">
    <text evidence="14">Despite having conserved helicase domains, this subunit does not have helicase activity.</text>
</comment>
<keyword evidence="10 14" id="KW-0408">Iron</keyword>
<comment type="similarity">
    <text evidence="14">Belongs to the helicase family. AddB/RexB type 1 subfamily.</text>
</comment>
<keyword evidence="12 14" id="KW-0238">DNA-binding</keyword>
<evidence type="ECO:0000256" key="1">
    <source>
        <dbReference type="ARBA" id="ARBA00022485"/>
    </source>
</evidence>
<evidence type="ECO:0000256" key="7">
    <source>
        <dbReference type="ARBA" id="ARBA00022806"/>
    </source>
</evidence>
<dbReference type="PROSITE" id="PS51217">
    <property type="entry name" value="UVRD_HELICASE_CTER"/>
    <property type="match status" value="1"/>
</dbReference>
<keyword evidence="6 14" id="KW-0378">Hydrolase</keyword>
<keyword evidence="3 14" id="KW-0479">Metal-binding</keyword>
<evidence type="ECO:0000256" key="6">
    <source>
        <dbReference type="ARBA" id="ARBA00022801"/>
    </source>
</evidence>
<keyword evidence="7 14" id="KW-0347">Helicase</keyword>
<evidence type="ECO:0000256" key="4">
    <source>
        <dbReference type="ARBA" id="ARBA00022741"/>
    </source>
</evidence>
<name>A0A1H0UNL3_9BACI</name>
<dbReference type="FunFam" id="3.90.320.10:FF:000006">
    <property type="entry name" value="ATP-dependent helicase/deoxyribonuclease subunit B"/>
    <property type="match status" value="1"/>
</dbReference>
<dbReference type="GO" id="GO:0008409">
    <property type="term" value="F:5'-3' exonuclease activity"/>
    <property type="evidence" value="ECO:0007669"/>
    <property type="project" value="UniProtKB-UniRule"/>
</dbReference>
<evidence type="ECO:0000256" key="14">
    <source>
        <dbReference type="HAMAP-Rule" id="MF_01452"/>
    </source>
</evidence>
<evidence type="ECO:0000256" key="3">
    <source>
        <dbReference type="ARBA" id="ARBA00022723"/>
    </source>
</evidence>
<dbReference type="GO" id="GO:0005524">
    <property type="term" value="F:ATP binding"/>
    <property type="evidence" value="ECO:0007669"/>
    <property type="project" value="UniProtKB-UniRule"/>
</dbReference>
<evidence type="ECO:0000313" key="17">
    <source>
        <dbReference type="Proteomes" id="UP000199159"/>
    </source>
</evidence>
<comment type="subunit">
    <text evidence="14">Heterodimer of AddA and AddB.</text>
</comment>
<dbReference type="SUPFAM" id="SSF52540">
    <property type="entry name" value="P-loop containing nucleoside triphosphate hydrolases"/>
    <property type="match status" value="2"/>
</dbReference>
<dbReference type="OrthoDB" id="9758506at2"/>
<comment type="cofactor">
    <cofactor evidence="14">
        <name>Mg(2+)</name>
        <dbReference type="ChEBI" id="CHEBI:18420"/>
    </cofactor>
</comment>
<dbReference type="Pfam" id="PF12705">
    <property type="entry name" value="PDDEXK_1"/>
    <property type="match status" value="1"/>
</dbReference>
<evidence type="ECO:0000256" key="5">
    <source>
        <dbReference type="ARBA" id="ARBA00022763"/>
    </source>
</evidence>
<dbReference type="AlphaFoldDB" id="A0A1H0UNL3"/>
<feature type="binding site" evidence="14">
    <location>
        <position position="1130"/>
    </location>
    <ligand>
        <name>[4Fe-4S] cluster</name>
        <dbReference type="ChEBI" id="CHEBI:49883"/>
    </ligand>
</feature>
<keyword evidence="1 14" id="KW-0004">4Fe-4S</keyword>
<dbReference type="InterPro" id="IPR014017">
    <property type="entry name" value="DNA_helicase_UvrD-like_C"/>
</dbReference>
<dbReference type="HAMAP" id="MF_01452">
    <property type="entry name" value="AddB_type1"/>
    <property type="match status" value="1"/>
</dbReference>
<dbReference type="PANTHER" id="PTHR30591">
    <property type="entry name" value="RECBCD ENZYME SUBUNIT RECC"/>
    <property type="match status" value="1"/>
</dbReference>
<keyword evidence="9 14" id="KW-0067">ATP-binding</keyword>
<dbReference type="InterPro" id="IPR011604">
    <property type="entry name" value="PDDEXK-like_dom_sf"/>
</dbReference>
<dbReference type="NCBIfam" id="TIGR02773">
    <property type="entry name" value="addB_Gpos"/>
    <property type="match status" value="1"/>
</dbReference>
<comment type="cofactor">
    <cofactor evidence="14">
        <name>[4Fe-4S] cluster</name>
        <dbReference type="ChEBI" id="CHEBI:49883"/>
    </cofactor>
    <text evidence="14">Binds 1 [4Fe-4S] cluster.</text>
</comment>
<evidence type="ECO:0000256" key="10">
    <source>
        <dbReference type="ARBA" id="ARBA00023004"/>
    </source>
</evidence>
<organism evidence="16 17">
    <name type="scientific">Litchfieldia salsa</name>
    <dbReference type="NCBI Taxonomy" id="930152"/>
    <lineage>
        <taxon>Bacteria</taxon>
        <taxon>Bacillati</taxon>
        <taxon>Bacillota</taxon>
        <taxon>Bacilli</taxon>
        <taxon>Bacillales</taxon>
        <taxon>Bacillaceae</taxon>
        <taxon>Litchfieldia</taxon>
    </lineage>
</organism>
<dbReference type="Proteomes" id="UP000199159">
    <property type="component" value="Unassembled WGS sequence"/>
</dbReference>
<dbReference type="Pfam" id="PF21445">
    <property type="entry name" value="ADDB_N"/>
    <property type="match status" value="1"/>
</dbReference>
<reference evidence="17" key="1">
    <citation type="submission" date="2016-10" db="EMBL/GenBank/DDBJ databases">
        <authorList>
            <person name="Varghese N."/>
            <person name="Submissions S."/>
        </authorList>
    </citation>
    <scope>NUCLEOTIDE SEQUENCE [LARGE SCALE GENOMIC DNA]</scope>
    <source>
        <strain evidence="17">IBRC-M10078</strain>
    </source>
</reference>
<evidence type="ECO:0000256" key="9">
    <source>
        <dbReference type="ARBA" id="ARBA00022840"/>
    </source>
</evidence>
<dbReference type="GO" id="GO:0051539">
    <property type="term" value="F:4 iron, 4 sulfur cluster binding"/>
    <property type="evidence" value="ECO:0007669"/>
    <property type="project" value="UniProtKB-KW"/>
</dbReference>
<dbReference type="Gene3D" id="3.40.50.300">
    <property type="entry name" value="P-loop containing nucleotide triphosphate hydrolases"/>
    <property type="match status" value="3"/>
</dbReference>
<dbReference type="InterPro" id="IPR014140">
    <property type="entry name" value="DNA_helicase_suAddB"/>
</dbReference>
<evidence type="ECO:0000256" key="2">
    <source>
        <dbReference type="ARBA" id="ARBA00022722"/>
    </source>
</evidence>
<dbReference type="InterPro" id="IPR049035">
    <property type="entry name" value="ADDB_N"/>
</dbReference>
<keyword evidence="4 14" id="KW-0547">Nucleotide-binding</keyword>
<evidence type="ECO:0000256" key="12">
    <source>
        <dbReference type="ARBA" id="ARBA00023125"/>
    </source>
</evidence>
<feature type="domain" description="UvrD-like helicase C-terminal" evidence="15">
    <location>
        <begin position="278"/>
        <end position="560"/>
    </location>
</feature>
<dbReference type="InterPro" id="IPR038726">
    <property type="entry name" value="PDDEXK_AddAB-type"/>
</dbReference>
<comment type="function">
    <text evidence="14">The heterodimer acts as both an ATP-dependent DNA helicase and an ATP-dependent, dual-direction single-stranded exonuclease. Recognizes the chi site generating a DNA molecule suitable for the initiation of homologous recombination. The AddB subunit has 5' -&gt; 3' nuclease activity but not helicase activity.</text>
</comment>
<dbReference type="GO" id="GO:0046872">
    <property type="term" value="F:metal ion binding"/>
    <property type="evidence" value="ECO:0007669"/>
    <property type="project" value="UniProtKB-KW"/>
</dbReference>
<evidence type="ECO:0000256" key="8">
    <source>
        <dbReference type="ARBA" id="ARBA00022839"/>
    </source>
</evidence>
<dbReference type="PANTHER" id="PTHR30591:SF1">
    <property type="entry name" value="RECBCD ENZYME SUBUNIT RECC"/>
    <property type="match status" value="1"/>
</dbReference>
<gene>
    <name evidence="14" type="primary">addB</name>
    <name evidence="16" type="ORF">SAMN05216565_10543</name>
</gene>
<keyword evidence="11 14" id="KW-0411">Iron-sulfur</keyword>
<evidence type="ECO:0000259" key="15">
    <source>
        <dbReference type="PROSITE" id="PS51217"/>
    </source>
</evidence>
<dbReference type="EMBL" id="FNJU01000005">
    <property type="protein sequence ID" value="SDP67558.1"/>
    <property type="molecule type" value="Genomic_DNA"/>
</dbReference>
<keyword evidence="5 14" id="KW-0227">DNA damage</keyword>
<dbReference type="RefSeq" id="WP_090854132.1">
    <property type="nucleotide sequence ID" value="NZ_FNJU01000005.1"/>
</dbReference>
<dbReference type="InterPro" id="IPR027417">
    <property type="entry name" value="P-loop_NTPase"/>
</dbReference>
<dbReference type="Gene3D" id="6.10.140.1030">
    <property type="match status" value="1"/>
</dbReference>